<dbReference type="Proteomes" id="UP001152320">
    <property type="component" value="Chromosome 3"/>
</dbReference>
<dbReference type="CDD" id="cd03244">
    <property type="entry name" value="ABCC_MRP_domain2"/>
    <property type="match status" value="1"/>
</dbReference>
<dbReference type="PROSITE" id="PS50929">
    <property type="entry name" value="ABC_TM1F"/>
    <property type="match status" value="2"/>
</dbReference>
<accession>A0A9Q1CH35</accession>
<dbReference type="EMBL" id="JAIZAY010000003">
    <property type="protein sequence ID" value="KAJ8044374.1"/>
    <property type="molecule type" value="Genomic_DNA"/>
</dbReference>
<evidence type="ECO:0000259" key="15">
    <source>
        <dbReference type="PROSITE" id="PS50893"/>
    </source>
</evidence>
<dbReference type="InterPro" id="IPR003593">
    <property type="entry name" value="AAA+_ATPase"/>
</dbReference>
<comment type="catalytic activity">
    <reaction evidence="12">
        <text>ATP + H2O + xenobioticSide 1 = ADP + phosphate + xenobioticSide 2.</text>
        <dbReference type="EC" id="7.6.2.2"/>
    </reaction>
</comment>
<gene>
    <name evidence="17" type="ORF">HOLleu_07106</name>
</gene>
<feature type="transmembrane region" description="Helical" evidence="14">
    <location>
        <begin position="406"/>
        <end position="428"/>
    </location>
</feature>
<sequence>MGTLVENLCGSSQNNCTFWTYNPHGHCFELLYFVVTSHIIFGFISSIFIGKVRSTANPNLKQSFALRGRFLVGLVIAVLHLLKSSLNLSLLLRSISHPHSVTSNLAPIDLISDGIVVIAWLVHIGYLWNLRRAHPRLFRGHSLVITAWVLTIIATIFRLITVIQQLWIHDPSLSTQDKWFFFIWVLLQCFYLITLLPSFKQVRLYFEPQSRSLYPTINEEIHDDTESLLAGRPVVRYGTRGLVEVDDLGVAGKGASIFSKLTLWWTTSLMKKGAKGSLSTANDVFQLPRTLQTTFIEHYFKDFYPGDADPKTDSDTFYHTFDNEGAYRDGEFMASASHVITSDQRQEHLKRITLLRGLLRAFGLRYSVLGVIKFIIDILSFAGPLLLNALVLFIESPEGQHPAKGFYYALGLFASTLITAFLGIHFNFQINNIMLQIRAAVIVTVYRKAMAVTSASLSAFSTGEIVNFMSVDSDRIVNFCNSFHSLWSLPLQIGVALYLLYQQLSVSFLTGLGFAILLIPINKWLTVKIQGYSKQMMHHKDNRVKIMNEVLYGIRVIKFYAWEKHFTEKVEHIRAKELRSLRGIKFLDAMCVYFWATTPVLISILTFTTYVALGNELTAAKVFTSVALFNMLIGPLNAFPWVINGVVESWVSIKRVQSFMDLKELDWSRYYSPKARPNESTPETAVDIQQGFFHWEKELSPEEDEEMPEGNIRENGSTSQNQQDNCWDGTLWLENLNLHFFKGQLVGVIGEVGSGKSSLLAAISAEMTKESGSISVSGLTTGFGLVKQEAWIQHASVRENIIFGKPFNFRFYNQVVKACALEEDFKVLPAGDSTEVGENGVTLSGGQKARLSLARAVYQDKDIYLLDDPLAAVDANVGAHLFNECILGLLQSKTRILCTHHTKYLQEADVVVVMQNGRIKEYGPPEMILNQTEVLQDLEYQTEETQATDPEEVEASGNCGRPNQKENQRLVNEEEKETGVVKVHVYQAYWRAVGSILGTIVLVSLFLMQASRNVSDWWLSYWVVHSPSPDNMTHLTQSLDWLDEHFSCSSKGYSKTRSSNYLVFYLGIYGGIAGANSIFTLVRAFSFAYGGLCAAKVVHNKILRQILQAPIKFFDETPIGRIINRFSSDIYTIDEGLPFILNIFLAQLYGTVGALVVTCVGLPWFILLLVPIAIYYYIVQNYYRITSRELKRIYSITMSPIYAHFSESLAGLTTIRALRAVQRFKDENKEKLEVNQKARFSSYAVTAWLSFRLQMLGVAVVTSVAFIAVLQHHFNGISAGLVGLVLSYSLSITSLLINLVTSFTETEKNMISMERAQQYIDGVPSENDRFITKAPLNWPSQGFVSFDGIFLSYRTHLPNALDGVTFSIDSGEKVGIVGRTGSGKSSLFLVLFRMVEMQQGCVTVDGIDISQLPLEELRSRIAIIPQDPFLFNAPIRENLDPTESHSDSDLWIVLKKCHLRSVVQKLGGLDADVGEHGKKFSLGQRQLLCLARAILTQAKVLCIDEATASVDMETDRLLQETIREEFASNTVLTIAHRIKTIMDSDRVLVMNNGKVVEFAAPRLLLQDPNSTFYRLVNAS</sequence>
<feature type="transmembrane region" description="Helical" evidence="14">
    <location>
        <begin position="179"/>
        <end position="199"/>
    </location>
</feature>
<feature type="transmembrane region" description="Helical" evidence="14">
    <location>
        <begin position="483"/>
        <end position="501"/>
    </location>
</feature>
<keyword evidence="5 14" id="KW-0812">Transmembrane</keyword>
<feature type="domain" description="ABC transporter" evidence="15">
    <location>
        <begin position="1344"/>
        <end position="1577"/>
    </location>
</feature>
<proteinExistence type="inferred from homology"/>
<comment type="caution">
    <text evidence="17">The sequence shown here is derived from an EMBL/GenBank/DDBJ whole genome shotgun (WGS) entry which is preliminary data.</text>
</comment>
<feature type="transmembrane region" description="Helical" evidence="14">
    <location>
        <begin position="110"/>
        <end position="130"/>
    </location>
</feature>
<dbReference type="InterPro" id="IPR017871">
    <property type="entry name" value="ABC_transporter-like_CS"/>
</dbReference>
<feature type="domain" description="ABC transmembrane type-1" evidence="16">
    <location>
        <begin position="1000"/>
        <end position="1308"/>
    </location>
</feature>
<feature type="region of interest" description="Disordered" evidence="13">
    <location>
        <begin position="942"/>
        <end position="964"/>
    </location>
</feature>
<feature type="transmembrane region" description="Helical" evidence="14">
    <location>
        <begin position="142"/>
        <end position="167"/>
    </location>
</feature>
<protein>
    <recommendedName>
        <fullName evidence="3">ABC-type xenobiotic transporter</fullName>
        <ecNumber evidence="3">7.6.2.2</ecNumber>
    </recommendedName>
</protein>
<evidence type="ECO:0000256" key="1">
    <source>
        <dbReference type="ARBA" id="ARBA00004141"/>
    </source>
</evidence>
<evidence type="ECO:0000256" key="14">
    <source>
        <dbReference type="SAM" id="Phobius"/>
    </source>
</evidence>
<keyword evidence="11 14" id="KW-0472">Membrane</keyword>
<keyword evidence="4" id="KW-0813">Transport</keyword>
<keyword evidence="9" id="KW-1278">Translocase</keyword>
<dbReference type="PANTHER" id="PTHR24223">
    <property type="entry name" value="ATP-BINDING CASSETTE SUB-FAMILY C"/>
    <property type="match status" value="1"/>
</dbReference>
<feature type="transmembrane region" description="Helical" evidence="14">
    <location>
        <begin position="1148"/>
        <end position="1178"/>
    </location>
</feature>
<dbReference type="Gene3D" id="3.40.50.300">
    <property type="entry name" value="P-loop containing nucleotide triphosphate hydrolases"/>
    <property type="match status" value="2"/>
</dbReference>
<evidence type="ECO:0000256" key="4">
    <source>
        <dbReference type="ARBA" id="ARBA00022448"/>
    </source>
</evidence>
<dbReference type="CDD" id="cd18605">
    <property type="entry name" value="ABC_6TM_MRP7_D2_like"/>
    <property type="match status" value="1"/>
</dbReference>
<evidence type="ECO:0000256" key="13">
    <source>
        <dbReference type="SAM" id="MobiDB-lite"/>
    </source>
</evidence>
<dbReference type="PROSITE" id="PS00211">
    <property type="entry name" value="ABC_TRANSPORTER_1"/>
    <property type="match status" value="2"/>
</dbReference>
<evidence type="ECO:0000256" key="9">
    <source>
        <dbReference type="ARBA" id="ARBA00022967"/>
    </source>
</evidence>
<dbReference type="GO" id="GO:0008559">
    <property type="term" value="F:ABC-type xenobiotic transporter activity"/>
    <property type="evidence" value="ECO:0007669"/>
    <property type="project" value="UniProtKB-EC"/>
</dbReference>
<keyword evidence="10 14" id="KW-1133">Transmembrane helix</keyword>
<dbReference type="FunFam" id="3.40.50.300:FF:000163">
    <property type="entry name" value="Multidrug resistance-associated protein member 4"/>
    <property type="match status" value="1"/>
</dbReference>
<evidence type="ECO:0000256" key="3">
    <source>
        <dbReference type="ARBA" id="ARBA00012191"/>
    </source>
</evidence>
<feature type="transmembrane region" description="Helical" evidence="14">
    <location>
        <begin position="1276"/>
        <end position="1300"/>
    </location>
</feature>
<keyword evidence="18" id="KW-1185">Reference proteome</keyword>
<dbReference type="InterPro" id="IPR003439">
    <property type="entry name" value="ABC_transporter-like_ATP-bd"/>
</dbReference>
<dbReference type="FunFam" id="3.40.50.300:FF:000997">
    <property type="entry name" value="Multidrug resistance-associated protein 1"/>
    <property type="match status" value="1"/>
</dbReference>
<dbReference type="GO" id="GO:0016887">
    <property type="term" value="F:ATP hydrolysis activity"/>
    <property type="evidence" value="ECO:0007669"/>
    <property type="project" value="InterPro"/>
</dbReference>
<feature type="transmembrane region" description="Helical" evidence="14">
    <location>
        <begin position="988"/>
        <end position="1008"/>
    </location>
</feature>
<keyword evidence="8" id="KW-0067">ATP-binding</keyword>
<feature type="domain" description="ABC transmembrane type-1" evidence="16">
    <location>
        <begin position="368"/>
        <end position="648"/>
    </location>
</feature>
<feature type="transmembrane region" description="Helical" evidence="14">
    <location>
        <begin position="30"/>
        <end position="49"/>
    </location>
</feature>
<dbReference type="Pfam" id="PF00005">
    <property type="entry name" value="ABC_tran"/>
    <property type="match status" value="2"/>
</dbReference>
<evidence type="ECO:0000256" key="6">
    <source>
        <dbReference type="ARBA" id="ARBA00022737"/>
    </source>
</evidence>
<evidence type="ECO:0000256" key="11">
    <source>
        <dbReference type="ARBA" id="ARBA00023136"/>
    </source>
</evidence>
<evidence type="ECO:0000313" key="18">
    <source>
        <dbReference type="Proteomes" id="UP001152320"/>
    </source>
</evidence>
<comment type="similarity">
    <text evidence="2">Belongs to the ABC transporter superfamily. ABCC family. Conjugate transporter (TC 3.A.1.208) subfamily.</text>
</comment>
<keyword evidence="6" id="KW-0677">Repeat</keyword>
<comment type="subcellular location">
    <subcellularLocation>
        <location evidence="1">Membrane</location>
        <topology evidence="1">Multi-pass membrane protein</topology>
    </subcellularLocation>
</comment>
<dbReference type="InterPro" id="IPR050173">
    <property type="entry name" value="ABC_transporter_C-like"/>
</dbReference>
<dbReference type="PANTHER" id="PTHR24223:SF330">
    <property type="entry name" value="ATP-BINDING CASSETTE SUB-FAMILY C MEMBER 10"/>
    <property type="match status" value="1"/>
</dbReference>
<keyword evidence="7" id="KW-0547">Nucleotide-binding</keyword>
<evidence type="ECO:0000256" key="5">
    <source>
        <dbReference type="ARBA" id="ARBA00022692"/>
    </source>
</evidence>
<evidence type="ECO:0000256" key="2">
    <source>
        <dbReference type="ARBA" id="ARBA00009726"/>
    </source>
</evidence>
<evidence type="ECO:0000313" key="17">
    <source>
        <dbReference type="EMBL" id="KAJ8044374.1"/>
    </source>
</evidence>
<dbReference type="GO" id="GO:0005524">
    <property type="term" value="F:ATP binding"/>
    <property type="evidence" value="ECO:0007669"/>
    <property type="project" value="UniProtKB-KW"/>
</dbReference>
<dbReference type="CDD" id="cd03250">
    <property type="entry name" value="ABCC_MRP_domain1"/>
    <property type="match status" value="1"/>
</dbReference>
<dbReference type="Pfam" id="PF00664">
    <property type="entry name" value="ABC_membrane"/>
    <property type="match status" value="2"/>
</dbReference>
<name>A0A9Q1CH35_HOLLE</name>
<evidence type="ECO:0000259" key="16">
    <source>
        <dbReference type="PROSITE" id="PS50929"/>
    </source>
</evidence>
<evidence type="ECO:0000256" key="7">
    <source>
        <dbReference type="ARBA" id="ARBA00022741"/>
    </source>
</evidence>
<evidence type="ECO:0000256" key="10">
    <source>
        <dbReference type="ARBA" id="ARBA00022989"/>
    </source>
</evidence>
<feature type="transmembrane region" description="Helical" evidence="14">
    <location>
        <begin position="374"/>
        <end position="394"/>
    </location>
</feature>
<dbReference type="EC" id="7.6.2.2" evidence="3"/>
<dbReference type="Gene3D" id="1.20.1560.10">
    <property type="entry name" value="ABC transporter type 1, transmembrane domain"/>
    <property type="match status" value="2"/>
</dbReference>
<dbReference type="CDD" id="cd18598">
    <property type="entry name" value="ABC_6TM_MRP7_D1_like"/>
    <property type="match status" value="1"/>
</dbReference>
<organism evidence="17 18">
    <name type="scientific">Holothuria leucospilota</name>
    <name type="common">Black long sea cucumber</name>
    <name type="synonym">Mertensiothuria leucospilota</name>
    <dbReference type="NCBI Taxonomy" id="206669"/>
    <lineage>
        <taxon>Eukaryota</taxon>
        <taxon>Metazoa</taxon>
        <taxon>Echinodermata</taxon>
        <taxon>Eleutherozoa</taxon>
        <taxon>Echinozoa</taxon>
        <taxon>Holothuroidea</taxon>
        <taxon>Aspidochirotacea</taxon>
        <taxon>Aspidochirotida</taxon>
        <taxon>Holothuriidae</taxon>
        <taxon>Holothuria</taxon>
    </lineage>
</organism>
<feature type="transmembrane region" description="Helical" evidence="14">
    <location>
        <begin position="1249"/>
        <end position="1270"/>
    </location>
</feature>
<dbReference type="OrthoDB" id="6500128at2759"/>
<dbReference type="SMART" id="SM00382">
    <property type="entry name" value="AAA"/>
    <property type="match status" value="2"/>
</dbReference>
<dbReference type="InterPro" id="IPR036640">
    <property type="entry name" value="ABC1_TM_sf"/>
</dbReference>
<feature type="transmembrane region" description="Helical" evidence="14">
    <location>
        <begin position="586"/>
        <end position="613"/>
    </location>
</feature>
<dbReference type="FunFam" id="1.20.1560.10:FF:000037">
    <property type="entry name" value="ATP-binding cassette subfamily C member 10"/>
    <property type="match status" value="1"/>
</dbReference>
<reference evidence="17" key="1">
    <citation type="submission" date="2021-10" db="EMBL/GenBank/DDBJ databases">
        <title>Tropical sea cucumber genome reveals ecological adaptation and Cuvierian tubules defense mechanism.</title>
        <authorList>
            <person name="Chen T."/>
        </authorList>
    </citation>
    <scope>NUCLEOTIDE SEQUENCE</scope>
    <source>
        <strain evidence="17">Nanhai2018</strain>
        <tissue evidence="17">Muscle</tissue>
    </source>
</reference>
<dbReference type="GO" id="GO:0016020">
    <property type="term" value="C:membrane"/>
    <property type="evidence" value="ECO:0007669"/>
    <property type="project" value="UniProtKB-SubCell"/>
</dbReference>
<dbReference type="InterPro" id="IPR027417">
    <property type="entry name" value="P-loop_NTPase"/>
</dbReference>
<feature type="transmembrane region" description="Helical" evidence="14">
    <location>
        <begin position="507"/>
        <end position="527"/>
    </location>
</feature>
<dbReference type="SUPFAM" id="SSF52540">
    <property type="entry name" value="P-loop containing nucleoside triphosphate hydrolases"/>
    <property type="match status" value="2"/>
</dbReference>
<evidence type="ECO:0000256" key="8">
    <source>
        <dbReference type="ARBA" id="ARBA00022840"/>
    </source>
</evidence>
<evidence type="ECO:0000256" key="12">
    <source>
        <dbReference type="ARBA" id="ARBA00034018"/>
    </source>
</evidence>
<feature type="transmembrane region" description="Helical" evidence="14">
    <location>
        <begin position="1061"/>
        <end position="1082"/>
    </location>
</feature>
<feature type="domain" description="ABC transporter" evidence="15">
    <location>
        <begin position="712"/>
        <end position="941"/>
    </location>
</feature>
<feature type="transmembrane region" description="Helical" evidence="14">
    <location>
        <begin position="70"/>
        <end position="90"/>
    </location>
</feature>
<dbReference type="SUPFAM" id="SSF90123">
    <property type="entry name" value="ABC transporter transmembrane region"/>
    <property type="match status" value="2"/>
</dbReference>
<dbReference type="FunFam" id="1.20.1560.10:FF:000113">
    <property type="entry name" value="ABC transporter, putative"/>
    <property type="match status" value="1"/>
</dbReference>
<dbReference type="PROSITE" id="PS50893">
    <property type="entry name" value="ABC_TRANSPORTER_2"/>
    <property type="match status" value="2"/>
</dbReference>
<dbReference type="InterPro" id="IPR011527">
    <property type="entry name" value="ABC1_TM_dom"/>
</dbReference>
<feature type="region of interest" description="Disordered" evidence="13">
    <location>
        <begin position="700"/>
        <end position="722"/>
    </location>
</feature>